<protein>
    <submittedName>
        <fullName evidence="4">L-histidine N(Alpha)-methyltransferase</fullName>
        <ecNumber evidence="4">2.1.1.44</ecNumber>
    </submittedName>
</protein>
<dbReference type="InterPro" id="IPR019257">
    <property type="entry name" value="MeTrfase_dom"/>
</dbReference>
<dbReference type="SUPFAM" id="SSF53335">
    <property type="entry name" value="S-adenosyl-L-methionine-dependent methyltransferases"/>
    <property type="match status" value="1"/>
</dbReference>
<dbReference type="GO" id="GO:0052706">
    <property type="term" value="F:L-histidine N(alpha)-methyltransferase activity"/>
    <property type="evidence" value="ECO:0007669"/>
    <property type="project" value="UniProtKB-EC"/>
</dbReference>
<dbReference type="PANTHER" id="PTHR43397">
    <property type="entry name" value="ERGOTHIONEINE BIOSYNTHESIS PROTEIN 1"/>
    <property type="match status" value="1"/>
</dbReference>
<comment type="caution">
    <text evidence="4">The sequence shown here is derived from an EMBL/GenBank/DDBJ whole genome shotgun (WGS) entry which is preliminary data.</text>
</comment>
<dbReference type="PANTHER" id="PTHR43397:SF1">
    <property type="entry name" value="ERGOTHIONEINE BIOSYNTHESIS PROTEIN 1"/>
    <property type="match status" value="1"/>
</dbReference>
<keyword evidence="5" id="KW-1185">Reference proteome</keyword>
<proteinExistence type="predicted"/>
<evidence type="ECO:0000313" key="4">
    <source>
        <dbReference type="EMBL" id="TCJ20037.1"/>
    </source>
</evidence>
<keyword evidence="1 4" id="KW-0489">Methyltransferase</keyword>
<dbReference type="RefSeq" id="WP_132688563.1">
    <property type="nucleotide sequence ID" value="NZ_SKBU01000006.1"/>
</dbReference>
<dbReference type="OrthoDB" id="5289726at2"/>
<evidence type="ECO:0000313" key="5">
    <source>
        <dbReference type="Proteomes" id="UP000295244"/>
    </source>
</evidence>
<evidence type="ECO:0000256" key="1">
    <source>
        <dbReference type="ARBA" id="ARBA00022603"/>
    </source>
</evidence>
<organism evidence="4 5">
    <name type="scientific">Rubrobacter taiwanensis</name>
    <dbReference type="NCBI Taxonomy" id="185139"/>
    <lineage>
        <taxon>Bacteria</taxon>
        <taxon>Bacillati</taxon>
        <taxon>Actinomycetota</taxon>
        <taxon>Rubrobacteria</taxon>
        <taxon>Rubrobacterales</taxon>
        <taxon>Rubrobacteraceae</taxon>
        <taxon>Rubrobacter</taxon>
    </lineage>
</organism>
<dbReference type="Gene3D" id="3.40.50.150">
    <property type="entry name" value="Vaccinia Virus protein VP39"/>
    <property type="match status" value="1"/>
</dbReference>
<dbReference type="PIRSF" id="PIRSF018005">
    <property type="entry name" value="UCP018005"/>
    <property type="match status" value="1"/>
</dbReference>
<keyword evidence="2 4" id="KW-0808">Transferase</keyword>
<dbReference type="InterPro" id="IPR035094">
    <property type="entry name" value="EgtD"/>
</dbReference>
<reference evidence="4 5" key="1">
    <citation type="submission" date="2019-03" db="EMBL/GenBank/DDBJ databases">
        <title>Whole genome sequence of a novel Rubrobacter taiwanensis strain, isolated from Yellowstone National Park.</title>
        <authorList>
            <person name="Freed S."/>
            <person name="Ramaley R.F."/>
            <person name="Kyndt J.A."/>
        </authorList>
    </citation>
    <scope>NUCLEOTIDE SEQUENCE [LARGE SCALE GENOMIC DNA]</scope>
    <source>
        <strain evidence="4 5">Yellowstone</strain>
    </source>
</reference>
<name>A0A4R1BRQ8_9ACTN</name>
<dbReference type="NCBIfam" id="TIGR03438">
    <property type="entry name" value="egtD_ergothio"/>
    <property type="match status" value="1"/>
</dbReference>
<dbReference type="Proteomes" id="UP000295244">
    <property type="component" value="Unassembled WGS sequence"/>
</dbReference>
<evidence type="ECO:0000259" key="3">
    <source>
        <dbReference type="Pfam" id="PF10017"/>
    </source>
</evidence>
<sequence length="322" mass="36049">MIRIETLEAPGRPETGEEVRTGLTALPKDLSAAPRYFYDELGSELFERITQLPEYYQTRAEHSILRERSDEIVARSRPGELIELGSGSAGKTRTLLDALRRAGGPVRYAPLDVSGAALRESARRLAREYPGIRIRGFAGDFNGPLDRVLEGAGRRLVVFLGGTVGNFTPAARREFLEKVRRGLGPGDRFLVGLDLVKDRATLEAAYNDSAGVTAEFNRNMLRNINRELGGDFDPEAFEHRAFYNERDSRIEMWLQATGEQEVRVRELDLTVRFAAGEGVRTEISAKFTRRTAGEVFAEAGFRLENWYTDREGLFGLALFRVG</sequence>
<dbReference type="EC" id="2.1.1.44" evidence="4"/>
<evidence type="ECO:0000256" key="2">
    <source>
        <dbReference type="ARBA" id="ARBA00022679"/>
    </source>
</evidence>
<accession>A0A4R1BRQ8</accession>
<dbReference type="InterPro" id="IPR051128">
    <property type="entry name" value="EgtD_Methyltrsf_superfamily"/>
</dbReference>
<feature type="domain" description="Histidine-specific methyltransferase SAM-dependent" evidence="3">
    <location>
        <begin position="17"/>
        <end position="320"/>
    </location>
</feature>
<dbReference type="AlphaFoldDB" id="A0A4R1BRQ8"/>
<dbReference type="GO" id="GO:0032259">
    <property type="term" value="P:methylation"/>
    <property type="evidence" value="ECO:0007669"/>
    <property type="project" value="UniProtKB-KW"/>
</dbReference>
<gene>
    <name evidence="4" type="primary">egtD</name>
    <name evidence="4" type="ORF">E0L93_03585</name>
</gene>
<dbReference type="InterPro" id="IPR029063">
    <property type="entry name" value="SAM-dependent_MTases_sf"/>
</dbReference>
<dbReference type="EMBL" id="SKBU01000006">
    <property type="protein sequence ID" value="TCJ20037.1"/>
    <property type="molecule type" value="Genomic_DNA"/>
</dbReference>
<dbReference type="Pfam" id="PF10017">
    <property type="entry name" value="Methyltransf_33"/>
    <property type="match status" value="1"/>
</dbReference>
<dbReference type="InterPro" id="IPR017804">
    <property type="entry name" value="MeTrfase_EgtD-like"/>
</dbReference>